<evidence type="ECO:0000259" key="4">
    <source>
        <dbReference type="Pfam" id="PF23247"/>
    </source>
</evidence>
<proteinExistence type="predicted"/>
<keyword evidence="6" id="KW-1185">Reference proteome</keyword>
<dbReference type="Proteomes" id="UP000004994">
    <property type="component" value="Chromosome 10"/>
</dbReference>
<dbReference type="SUPFAM" id="SSF52058">
    <property type="entry name" value="L domain-like"/>
    <property type="match status" value="1"/>
</dbReference>
<dbReference type="InterPro" id="IPR032675">
    <property type="entry name" value="LRR_dom_sf"/>
</dbReference>
<dbReference type="InParanoid" id="A0A3Q7IHK6"/>
<sequence length="534" mass="61215">MEIRMFYEEEAWILFKKKVGIFVDNLSLLDIAKEVDKECKGLPLVIITVAGALKNLKTKPSWVCALEQLKSVETRIIPEVTKELYKPLSLSYDLLECNEAKNLFFLCSLFEEDSYVFPEELLRYGRGFASFQKSESSDKNYVKMHDVVRDVAISIVSEGEHNFMDDFFDGMDKLNVFSLSVYRQYHVLPLPKSIRRLSSLTTLCLSNLVLGDISIIGNILRNGCKTIERISTGALSRLVQLEELYMVVVEYCSYSTLSELKSLSRLTALTLSKCVEDVIYSNLSLSSKWTRYNLTVSDMWTSIMDDYDRNITLEVMETSDNVEAIKFPQLRKMIFDELPKFQNFWPTTNNSITISNPLFHEKVSCLNLKELDIYSSNISSLCSHQLPIAYFSKLEILEVKNCRKLRNLISPSVTRVAWNLRIQLIENCMSMEKVITQEEQQGEEIMNDELLFPLDVKIDDCPVIKTLSVSTVSLAWVNYDDRVELDDLNECIQQRFNSKEQTASKGTNESDESEANDGDKFEAADDSEGRCMCL</sequence>
<dbReference type="STRING" id="4081.A0A3Q7IHK6"/>
<dbReference type="Pfam" id="PF23247">
    <property type="entry name" value="LRR_RPS2"/>
    <property type="match status" value="1"/>
</dbReference>
<accession>A0A3Q7IHK6</accession>
<keyword evidence="1" id="KW-0433">Leucine-rich repeat</keyword>
<dbReference type="InterPro" id="IPR027417">
    <property type="entry name" value="P-loop_NTPase"/>
</dbReference>
<dbReference type="Gramene" id="Solyc10g055060.2.1">
    <property type="protein sequence ID" value="Solyc10g055060.2.1"/>
    <property type="gene ID" value="Solyc10g055060.2"/>
</dbReference>
<dbReference type="AlphaFoldDB" id="A0A3Q7IHK6"/>
<dbReference type="InterPro" id="IPR050905">
    <property type="entry name" value="Plant_NBS-LRR"/>
</dbReference>
<evidence type="ECO:0000313" key="5">
    <source>
        <dbReference type="EnsemblPlants" id="Solyc10g055060.2.1"/>
    </source>
</evidence>
<dbReference type="GO" id="GO:0005524">
    <property type="term" value="F:ATP binding"/>
    <property type="evidence" value="ECO:0007669"/>
    <property type="project" value="UniProtKB-KW"/>
</dbReference>
<dbReference type="PANTHER" id="PTHR33463:SF198">
    <property type="entry name" value="RPP4C3"/>
    <property type="match status" value="1"/>
</dbReference>
<evidence type="ECO:0000256" key="1">
    <source>
        <dbReference type="ARBA" id="ARBA00022614"/>
    </source>
</evidence>
<reference evidence="5" key="1">
    <citation type="journal article" date="2012" name="Nature">
        <title>The tomato genome sequence provides insights into fleshy fruit evolution.</title>
        <authorList>
            <consortium name="Tomato Genome Consortium"/>
        </authorList>
    </citation>
    <scope>NUCLEOTIDE SEQUENCE [LARGE SCALE GENOMIC DNA]</scope>
    <source>
        <strain evidence="5">cv. Heinz 1706</strain>
    </source>
</reference>
<dbReference type="Gene3D" id="1.10.8.430">
    <property type="entry name" value="Helical domain of apoptotic protease-activating factors"/>
    <property type="match status" value="1"/>
</dbReference>
<reference evidence="5" key="2">
    <citation type="submission" date="2019-01" db="UniProtKB">
        <authorList>
            <consortium name="EnsemblPlants"/>
        </authorList>
    </citation>
    <scope>IDENTIFICATION</scope>
    <source>
        <strain evidence="5">cv. Heinz 1706</strain>
    </source>
</reference>
<evidence type="ECO:0000256" key="3">
    <source>
        <dbReference type="SAM" id="MobiDB-lite"/>
    </source>
</evidence>
<evidence type="ECO:0000256" key="2">
    <source>
        <dbReference type="ARBA" id="ARBA00022821"/>
    </source>
</evidence>
<feature type="domain" description="Disease resistance protein At4g27190-like leucine-rich repeats" evidence="4">
    <location>
        <begin position="368"/>
        <end position="448"/>
    </location>
</feature>
<name>A0A3Q7IHK6_SOLLC</name>
<dbReference type="Gene3D" id="3.80.10.10">
    <property type="entry name" value="Ribonuclease Inhibitor"/>
    <property type="match status" value="1"/>
</dbReference>
<dbReference type="GO" id="GO:0006952">
    <property type="term" value="P:defense response"/>
    <property type="evidence" value="ECO:0007669"/>
    <property type="project" value="UniProtKB-KW"/>
</dbReference>
<dbReference type="EnsemblPlants" id="Solyc10g055060.2.1">
    <property type="protein sequence ID" value="Solyc10g055060.2.1"/>
    <property type="gene ID" value="Solyc10g055060.2"/>
</dbReference>
<evidence type="ECO:0000313" key="6">
    <source>
        <dbReference type="Proteomes" id="UP000004994"/>
    </source>
</evidence>
<dbReference type="OMA" id="QITISRC"/>
<dbReference type="PANTHER" id="PTHR33463">
    <property type="entry name" value="NB-ARC DOMAIN-CONTAINING PROTEIN-RELATED"/>
    <property type="match status" value="1"/>
</dbReference>
<organism evidence="5">
    <name type="scientific">Solanum lycopersicum</name>
    <name type="common">Tomato</name>
    <name type="synonym">Lycopersicon esculentum</name>
    <dbReference type="NCBI Taxonomy" id="4081"/>
    <lineage>
        <taxon>Eukaryota</taxon>
        <taxon>Viridiplantae</taxon>
        <taxon>Streptophyta</taxon>
        <taxon>Embryophyta</taxon>
        <taxon>Tracheophyta</taxon>
        <taxon>Spermatophyta</taxon>
        <taxon>Magnoliopsida</taxon>
        <taxon>eudicotyledons</taxon>
        <taxon>Gunneridae</taxon>
        <taxon>Pentapetalae</taxon>
        <taxon>asterids</taxon>
        <taxon>lamiids</taxon>
        <taxon>Solanales</taxon>
        <taxon>Solanaceae</taxon>
        <taxon>Solanoideae</taxon>
        <taxon>Solaneae</taxon>
        <taxon>Solanum</taxon>
        <taxon>Solanum subgen. Lycopersicon</taxon>
    </lineage>
</organism>
<feature type="region of interest" description="Disordered" evidence="3">
    <location>
        <begin position="499"/>
        <end position="534"/>
    </location>
</feature>
<feature type="compositionally biased region" description="Basic and acidic residues" evidence="3">
    <location>
        <begin position="517"/>
        <end position="534"/>
    </location>
</feature>
<dbReference type="SUPFAM" id="SSF52540">
    <property type="entry name" value="P-loop containing nucleoside triphosphate hydrolases"/>
    <property type="match status" value="1"/>
</dbReference>
<dbReference type="InterPro" id="IPR042197">
    <property type="entry name" value="Apaf_helical"/>
</dbReference>
<dbReference type="InterPro" id="IPR057135">
    <property type="entry name" value="At4g27190-like_LRR"/>
</dbReference>
<protein>
    <recommendedName>
        <fullName evidence="4">Disease resistance protein At4g27190-like leucine-rich repeats domain-containing protein</fullName>
    </recommendedName>
</protein>
<keyword evidence="2" id="KW-0611">Plant defense</keyword>
<dbReference type="GO" id="GO:0043531">
    <property type="term" value="F:ADP binding"/>
    <property type="evidence" value="ECO:0007669"/>
    <property type="project" value="InterPro"/>
</dbReference>